<evidence type="ECO:0000256" key="1">
    <source>
        <dbReference type="ARBA" id="ARBA00003314"/>
    </source>
</evidence>
<dbReference type="GO" id="GO:0004825">
    <property type="term" value="F:methionine-tRNA ligase activity"/>
    <property type="evidence" value="ECO:0007669"/>
    <property type="project" value="UniProtKB-UniRule"/>
</dbReference>
<evidence type="ECO:0000256" key="4">
    <source>
        <dbReference type="ARBA" id="ARBA00022490"/>
    </source>
</evidence>
<organism evidence="14 15">
    <name type="scientific">Lysinibacillus sphaericus (strain C3-41)</name>
    <dbReference type="NCBI Taxonomy" id="444177"/>
    <lineage>
        <taxon>Bacteria</taxon>
        <taxon>Bacillati</taxon>
        <taxon>Bacillota</taxon>
        <taxon>Bacilli</taxon>
        <taxon>Bacillales</taxon>
        <taxon>Bacillaceae</taxon>
        <taxon>Lysinibacillus</taxon>
    </lineage>
</organism>
<dbReference type="PRINTS" id="PR01041">
    <property type="entry name" value="TRNASYNTHMET"/>
</dbReference>
<keyword evidence="7 11" id="KW-0067">ATP-binding</keyword>
<dbReference type="NCBIfam" id="TIGR00398">
    <property type="entry name" value="metG"/>
    <property type="match status" value="1"/>
</dbReference>
<feature type="binding site" evidence="11">
    <location>
        <position position="151"/>
    </location>
    <ligand>
        <name>Zn(2+)</name>
        <dbReference type="ChEBI" id="CHEBI:29105"/>
    </ligand>
</feature>
<evidence type="ECO:0000256" key="7">
    <source>
        <dbReference type="ARBA" id="ARBA00022840"/>
    </source>
</evidence>
<dbReference type="HOGENOM" id="CLU_009710_1_2_9"/>
<keyword evidence="9 11" id="KW-0030">Aminoacyl-tRNA synthetase</keyword>
<dbReference type="Proteomes" id="UP000002164">
    <property type="component" value="Chromosome"/>
</dbReference>
<evidence type="ECO:0000256" key="9">
    <source>
        <dbReference type="ARBA" id="ARBA00023146"/>
    </source>
</evidence>
<sequence>MRGEQFRMTIVIGGAWPYANGSLHLGHVAALLPGDILARYYRQKGEQVLYVSGSDCNGTPISIRAAQENTTTEAIANHYHEEFKKCFNKLGFTYDLYTRTDAEHHHESVKGLFLQLLANHFLYKKKIEQAYCETDQQFLPDRFVEGICPNCGAKARGDQCDNCSEILDPLDLIDKSCKICGNEPVIRETEHFYFTFSQFQGKLESFLSEAKAEKRWRDNALGLTERYLAEGVPDRAVTRDLPNGIDVPVPGFDGKKIYVWIEAVAGYLTASLEWAKQHHMAIEDLWNEETISYYVHGKDNIPFHTVIWPAILMGLGVQALPTHIVSNEYLTLEKRKLSTSQNWAVWVPYILSRYDADSIRYFLTTNAPENRDTDFSWREFIYSHNGELLGAYGNFVNRTLKFIEKSFASQVPQAEVDSTIRKQTIQLFNEVGILIEGGRFKQALETIFEYIRGANRYFDEQQPWLQVKENVEAGNCTLATCVYIIANLGQLLQPFLPFSAAKVRDMLGIDEIMWHEQVELPKTIEDITPLFERLDIELIEEEYQKLVRDSR</sequence>
<dbReference type="InterPro" id="IPR015413">
    <property type="entry name" value="Methionyl/Leucyl_tRNA_Synth"/>
</dbReference>
<feature type="binding site" evidence="11">
    <location>
        <position position="163"/>
    </location>
    <ligand>
        <name>Zn(2+)</name>
        <dbReference type="ChEBI" id="CHEBI:29105"/>
    </ligand>
</feature>
<dbReference type="PANTHER" id="PTHR45765:SF1">
    <property type="entry name" value="METHIONINE--TRNA LIGASE, CYTOPLASMIC"/>
    <property type="match status" value="1"/>
</dbReference>
<dbReference type="EC" id="6.1.1.10" evidence="11"/>
<dbReference type="SUPFAM" id="SSF47323">
    <property type="entry name" value="Anticodon-binding domain of a subclass of class I aminoacyl-tRNA synthetases"/>
    <property type="match status" value="1"/>
</dbReference>
<comment type="cofactor">
    <cofactor evidence="11">
        <name>Zn(2+)</name>
        <dbReference type="ChEBI" id="CHEBI:29105"/>
    </cofactor>
    <text evidence="11">Binds 1 zinc ion per subunit.</text>
</comment>
<dbReference type="InterPro" id="IPR009080">
    <property type="entry name" value="tRNAsynth_Ia_anticodon-bd"/>
</dbReference>
<dbReference type="CDD" id="cd00814">
    <property type="entry name" value="MetRS_core"/>
    <property type="match status" value="1"/>
</dbReference>
<evidence type="ECO:0000256" key="10">
    <source>
        <dbReference type="ARBA" id="ARBA00047364"/>
    </source>
</evidence>
<feature type="domain" description="Methionyl/Leucyl tRNA synthetase" evidence="12">
    <location>
        <begin position="11"/>
        <end position="400"/>
    </location>
</feature>
<keyword evidence="11" id="KW-0862">Zinc</keyword>
<evidence type="ECO:0000256" key="3">
    <source>
        <dbReference type="ARBA" id="ARBA00008258"/>
    </source>
</evidence>
<dbReference type="EnsemblBacteria" id="ACA41879">
    <property type="protein sequence ID" value="ACA41879"/>
    <property type="gene ID" value="Bsph_4428"/>
</dbReference>
<comment type="subcellular location">
    <subcellularLocation>
        <location evidence="2 11">Cytoplasm</location>
    </subcellularLocation>
</comment>
<dbReference type="InterPro" id="IPR014729">
    <property type="entry name" value="Rossmann-like_a/b/a_fold"/>
</dbReference>
<name>B1HZM0_LYSSC</name>
<evidence type="ECO:0000259" key="13">
    <source>
        <dbReference type="Pfam" id="PF19303"/>
    </source>
</evidence>
<keyword evidence="8 11" id="KW-0648">Protein biosynthesis</keyword>
<feature type="short sequence motif" description="'KMSKS' region" evidence="11">
    <location>
        <begin position="336"/>
        <end position="340"/>
    </location>
</feature>
<keyword evidence="6 11" id="KW-0547">Nucleotide-binding</keyword>
<reference evidence="14 15" key="1">
    <citation type="journal article" date="2008" name="J. Bacteriol.">
        <title>Complete genome sequence of the mosquitocidal bacterium Bacillus sphaericus C3-41 and comparison with those of closely related Bacillus species.</title>
        <authorList>
            <person name="Hu X."/>
            <person name="Fan W."/>
            <person name="Han B."/>
            <person name="Liu H."/>
            <person name="Zheng D."/>
            <person name="Li Q."/>
            <person name="Dong W."/>
            <person name="Yan J."/>
            <person name="Gao M."/>
            <person name="Berry C."/>
            <person name="Yuan Z."/>
        </authorList>
    </citation>
    <scope>NUCLEOTIDE SEQUENCE [LARGE SCALE GENOMIC DNA]</scope>
    <source>
        <strain evidence="14 15">C3-41</strain>
    </source>
</reference>
<comment type="similarity">
    <text evidence="3 11">Belongs to the class-I aminoacyl-tRNA synthetase family. MetG type 1 subfamily.</text>
</comment>
<dbReference type="Pfam" id="PF09334">
    <property type="entry name" value="tRNA-synt_1g"/>
    <property type="match status" value="1"/>
</dbReference>
<protein>
    <recommendedName>
        <fullName evidence="11">Methionine--tRNA ligase</fullName>
        <ecNumber evidence="11">6.1.1.10</ecNumber>
    </recommendedName>
    <alternativeName>
        <fullName evidence="11">Methionyl-tRNA synthetase</fullName>
        <shortName evidence="11">MetRS</shortName>
    </alternativeName>
</protein>
<dbReference type="SUPFAM" id="SSF57770">
    <property type="entry name" value="Methionyl-tRNA synthetase (MetRS), Zn-domain"/>
    <property type="match status" value="1"/>
</dbReference>
<dbReference type="GO" id="GO:0005524">
    <property type="term" value="F:ATP binding"/>
    <property type="evidence" value="ECO:0007669"/>
    <property type="project" value="UniProtKB-UniRule"/>
</dbReference>
<dbReference type="Pfam" id="PF19303">
    <property type="entry name" value="Anticodon_3"/>
    <property type="match status" value="1"/>
</dbReference>
<dbReference type="GO" id="GO:0005829">
    <property type="term" value="C:cytosol"/>
    <property type="evidence" value="ECO:0007669"/>
    <property type="project" value="TreeGrafter"/>
</dbReference>
<evidence type="ECO:0000256" key="2">
    <source>
        <dbReference type="ARBA" id="ARBA00004496"/>
    </source>
</evidence>
<evidence type="ECO:0000313" key="15">
    <source>
        <dbReference type="Proteomes" id="UP000002164"/>
    </source>
</evidence>
<dbReference type="FunFam" id="2.20.28.20:FF:000001">
    <property type="entry name" value="Methionine--tRNA ligase"/>
    <property type="match status" value="1"/>
</dbReference>
<gene>
    <name evidence="11" type="primary">metG</name>
    <name evidence="14" type="ordered locus">Bsph_4428</name>
</gene>
<keyword evidence="4 11" id="KW-0963">Cytoplasm</keyword>
<dbReference type="InterPro" id="IPR001412">
    <property type="entry name" value="aa-tRNA-synth_I_CS"/>
</dbReference>
<dbReference type="InterPro" id="IPR029038">
    <property type="entry name" value="MetRS_Zn"/>
</dbReference>
<dbReference type="KEGG" id="lsp:Bsph_4428"/>
<feature type="short sequence motif" description="'HIGH' region" evidence="11">
    <location>
        <begin position="17"/>
        <end position="27"/>
    </location>
</feature>
<dbReference type="SUPFAM" id="SSF52374">
    <property type="entry name" value="Nucleotidylyl transferase"/>
    <property type="match status" value="1"/>
</dbReference>
<dbReference type="PANTHER" id="PTHR45765">
    <property type="entry name" value="METHIONINE--TRNA LIGASE"/>
    <property type="match status" value="1"/>
</dbReference>
<dbReference type="InterPro" id="IPR014758">
    <property type="entry name" value="Met-tRNA_synth"/>
</dbReference>
<feature type="domain" description="Methionyl-tRNA synthetase anticodon-binding" evidence="13">
    <location>
        <begin position="454"/>
        <end position="519"/>
    </location>
</feature>
<evidence type="ECO:0000259" key="12">
    <source>
        <dbReference type="Pfam" id="PF09334"/>
    </source>
</evidence>
<dbReference type="InterPro" id="IPR041872">
    <property type="entry name" value="Anticodon_Met"/>
</dbReference>
<dbReference type="Gene3D" id="2.20.28.20">
    <property type="entry name" value="Methionyl-tRNA synthetase, Zn-domain"/>
    <property type="match status" value="1"/>
</dbReference>
<dbReference type="CDD" id="cd07957">
    <property type="entry name" value="Anticodon_Ia_Met"/>
    <property type="match status" value="1"/>
</dbReference>
<dbReference type="EMBL" id="CP000817">
    <property type="protein sequence ID" value="ACA41879.1"/>
    <property type="molecule type" value="Genomic_DNA"/>
</dbReference>
<accession>B1HZM0</accession>
<comment type="subunit">
    <text evidence="11">Monomer.</text>
</comment>
<dbReference type="InterPro" id="IPR033911">
    <property type="entry name" value="MetRS_core"/>
</dbReference>
<evidence type="ECO:0000256" key="5">
    <source>
        <dbReference type="ARBA" id="ARBA00022598"/>
    </source>
</evidence>
<evidence type="ECO:0000313" key="14">
    <source>
        <dbReference type="EMBL" id="ACA41879.1"/>
    </source>
</evidence>
<comment type="catalytic activity">
    <reaction evidence="10 11">
        <text>tRNA(Met) + L-methionine + ATP = L-methionyl-tRNA(Met) + AMP + diphosphate</text>
        <dbReference type="Rhea" id="RHEA:13481"/>
        <dbReference type="Rhea" id="RHEA-COMP:9667"/>
        <dbReference type="Rhea" id="RHEA-COMP:9698"/>
        <dbReference type="ChEBI" id="CHEBI:30616"/>
        <dbReference type="ChEBI" id="CHEBI:33019"/>
        <dbReference type="ChEBI" id="CHEBI:57844"/>
        <dbReference type="ChEBI" id="CHEBI:78442"/>
        <dbReference type="ChEBI" id="CHEBI:78530"/>
        <dbReference type="ChEBI" id="CHEBI:456215"/>
        <dbReference type="EC" id="6.1.1.10"/>
    </reaction>
</comment>
<dbReference type="PROSITE" id="PS00178">
    <property type="entry name" value="AA_TRNA_LIGASE_I"/>
    <property type="match status" value="1"/>
</dbReference>
<proteinExistence type="inferred from homology"/>
<evidence type="ECO:0000256" key="6">
    <source>
        <dbReference type="ARBA" id="ARBA00022741"/>
    </source>
</evidence>
<feature type="binding site" evidence="11">
    <location>
        <position position="339"/>
    </location>
    <ligand>
        <name>ATP</name>
        <dbReference type="ChEBI" id="CHEBI:30616"/>
    </ligand>
</feature>
<dbReference type="GO" id="GO:0046872">
    <property type="term" value="F:metal ion binding"/>
    <property type="evidence" value="ECO:0007669"/>
    <property type="project" value="UniProtKB-KW"/>
</dbReference>
<dbReference type="GO" id="GO:0006431">
    <property type="term" value="P:methionyl-tRNA aminoacylation"/>
    <property type="evidence" value="ECO:0007669"/>
    <property type="project" value="UniProtKB-UniRule"/>
</dbReference>
<evidence type="ECO:0000256" key="11">
    <source>
        <dbReference type="HAMAP-Rule" id="MF_00098"/>
    </source>
</evidence>
<dbReference type="Gene3D" id="3.40.50.620">
    <property type="entry name" value="HUPs"/>
    <property type="match status" value="1"/>
</dbReference>
<feature type="binding site" evidence="11">
    <location>
        <position position="148"/>
    </location>
    <ligand>
        <name>Zn(2+)</name>
        <dbReference type="ChEBI" id="CHEBI:29105"/>
    </ligand>
</feature>
<dbReference type="Gene3D" id="1.10.730.10">
    <property type="entry name" value="Isoleucyl-tRNA Synthetase, Domain 1"/>
    <property type="match status" value="1"/>
</dbReference>
<dbReference type="AlphaFoldDB" id="B1HZM0"/>
<keyword evidence="5 11" id="KW-0436">Ligase</keyword>
<dbReference type="HAMAP" id="MF_00098">
    <property type="entry name" value="Met_tRNA_synth_type1"/>
    <property type="match status" value="1"/>
</dbReference>
<feature type="binding site" evidence="11">
    <location>
        <position position="160"/>
    </location>
    <ligand>
        <name>Zn(2+)</name>
        <dbReference type="ChEBI" id="CHEBI:29105"/>
    </ligand>
</feature>
<comment type="function">
    <text evidence="1 11">Is required not only for elongation of protein synthesis but also for the initiation of all mRNA translation through initiator tRNA(fMet) aminoacylation.</text>
</comment>
<keyword evidence="11" id="KW-0479">Metal-binding</keyword>
<dbReference type="InterPro" id="IPR023458">
    <property type="entry name" value="Met-tRNA_ligase_1"/>
</dbReference>
<evidence type="ECO:0000256" key="8">
    <source>
        <dbReference type="ARBA" id="ARBA00022917"/>
    </source>
</evidence>